<evidence type="ECO:0000313" key="2">
    <source>
        <dbReference type="EMBL" id="MBS6941015.1"/>
    </source>
</evidence>
<proteinExistence type="predicted"/>
<dbReference type="InterPro" id="IPR050289">
    <property type="entry name" value="TorD/DmsD_chaperones"/>
</dbReference>
<dbReference type="PANTHER" id="PTHR34227:SF1">
    <property type="entry name" value="DIMETHYL SULFOXIDE REDUCTASE CHAPERONE-RELATED"/>
    <property type="match status" value="1"/>
</dbReference>
<dbReference type="SUPFAM" id="SSF89155">
    <property type="entry name" value="TorD-like"/>
    <property type="match status" value="1"/>
</dbReference>
<dbReference type="Gene3D" id="1.10.3480.10">
    <property type="entry name" value="TorD-like"/>
    <property type="match status" value="1"/>
</dbReference>
<reference evidence="2" key="1">
    <citation type="submission" date="2021-02" db="EMBL/GenBank/DDBJ databases">
        <title>Infant gut strain persistence is associated with maternal origin, phylogeny, and functional potential including surface adhesion and iron acquisition.</title>
        <authorList>
            <person name="Lou Y.C."/>
        </authorList>
    </citation>
    <scope>NUCLEOTIDE SEQUENCE</scope>
    <source>
        <strain evidence="2">L2_039_000G1_dasL2_039_000G1_concoct_11</strain>
    </source>
</reference>
<dbReference type="InterPro" id="IPR020945">
    <property type="entry name" value="DMSO/NO3_reduct_chaperone"/>
</dbReference>
<accession>A0A943V1B2</accession>
<comment type="caution">
    <text evidence="2">The sequence shown here is derived from an EMBL/GenBank/DDBJ whole genome shotgun (WGS) entry which is preliminary data.</text>
</comment>
<dbReference type="EMBL" id="JAGZSV010000099">
    <property type="protein sequence ID" value="MBS6941015.1"/>
    <property type="molecule type" value="Genomic_DNA"/>
</dbReference>
<evidence type="ECO:0000313" key="3">
    <source>
        <dbReference type="Proteomes" id="UP000727506"/>
    </source>
</evidence>
<dbReference type="PANTHER" id="PTHR34227">
    <property type="entry name" value="CHAPERONE PROTEIN YCDY"/>
    <property type="match status" value="1"/>
</dbReference>
<dbReference type="Pfam" id="PF02613">
    <property type="entry name" value="Nitrate_red_del"/>
    <property type="match status" value="1"/>
</dbReference>
<protein>
    <submittedName>
        <fullName evidence="2">Molecular chaperone TorD family protein</fullName>
    </submittedName>
</protein>
<name>A0A943V1B2_9ACTN</name>
<keyword evidence="1" id="KW-0143">Chaperone</keyword>
<organism evidence="2 3">
    <name type="scientific">Slackia piriformis</name>
    <dbReference type="NCBI Taxonomy" id="626934"/>
    <lineage>
        <taxon>Bacteria</taxon>
        <taxon>Bacillati</taxon>
        <taxon>Actinomycetota</taxon>
        <taxon>Coriobacteriia</taxon>
        <taxon>Eggerthellales</taxon>
        <taxon>Eggerthellaceae</taxon>
        <taxon>Slackia</taxon>
    </lineage>
</organism>
<dbReference type="Proteomes" id="UP000727506">
    <property type="component" value="Unassembled WGS sequence"/>
</dbReference>
<gene>
    <name evidence="2" type="ORF">KH142_05985</name>
</gene>
<dbReference type="InterPro" id="IPR036411">
    <property type="entry name" value="TorD-like_sf"/>
</dbReference>
<dbReference type="AlphaFoldDB" id="A0A943V1B2"/>
<sequence>MPDSLPAASDVEISRIESTADFFSLLSLLLFLPTAEIAQGIKDRTLEADMRALLDELGLEKPETATLFPHDASSDDILDAMRQAYTRLFTHPKKPLVPITEMRFVDMRDQAKIPSSAFLNKAALHAESCYKKAGFALANETSREPGDHMGIELEFLGRAHTNLASALRTRDEKSRGFWEGAIRAFNPHMRSWAIDFFESCRRNAQDPFYSRIGRIGCIFMMDYLSRSHEKEDGES</sequence>
<evidence type="ECO:0000256" key="1">
    <source>
        <dbReference type="ARBA" id="ARBA00023186"/>
    </source>
</evidence>